<dbReference type="RefSeq" id="WP_344485214.1">
    <property type="nucleotide sequence ID" value="NZ_BAAASB010000028.1"/>
</dbReference>
<proteinExistence type="predicted"/>
<gene>
    <name evidence="1" type="ORF">ACFPRH_30530</name>
</gene>
<dbReference type="Gene3D" id="3.50.50.60">
    <property type="entry name" value="FAD/NAD(P)-binding domain"/>
    <property type="match status" value="1"/>
</dbReference>
<accession>A0ABW0AUA0</accession>
<sequence>MSGPPGLPGDACDVAVIGGGAAGLSLAHRLGASAHLTVTLVDAPEGPLRPAERTWCYWDRGTGDFDEAVSATWSRLRVHGTDGRAVTVEPAPLAYRMVRSRDFERLVHSRLARSPRVRVVRATADDVRSTAGGAEVRCTTPEGRTLLVRARSVFDSRPRRVLPPARTLLTQHFCGWFVSTDTERFDPSVADLMDFRVPQPRHGLAFGYVLPLAPDRALVEYTEFSRTPLTTEAYETALTHYSRDVLGLGPLTVESAEQGCIPMADARFSRRAGPSVFRIGTAGGATRPATGYTFAAVQRQSRAIAEALDAGRATAPAPHGRRALAMDAVLLRALDTGRVDGPAFFTDLFRRVPPERLLRFLDGGTSVREEWGIGLRTPLLPMLRTAVEIPFLPRRPTDPRPEGRRR</sequence>
<evidence type="ECO:0000313" key="1">
    <source>
        <dbReference type="EMBL" id="MFC5156054.1"/>
    </source>
</evidence>
<reference evidence="2" key="1">
    <citation type="journal article" date="2019" name="Int. J. Syst. Evol. Microbiol.">
        <title>The Global Catalogue of Microorganisms (GCM) 10K type strain sequencing project: providing services to taxonomists for standard genome sequencing and annotation.</title>
        <authorList>
            <consortium name="The Broad Institute Genomics Platform"/>
            <consortium name="The Broad Institute Genome Sequencing Center for Infectious Disease"/>
            <person name="Wu L."/>
            <person name="Ma J."/>
        </authorList>
    </citation>
    <scope>NUCLEOTIDE SEQUENCE [LARGE SCALE GENOMIC DNA]</scope>
    <source>
        <strain evidence="2">PCU 266</strain>
    </source>
</reference>
<evidence type="ECO:0000313" key="2">
    <source>
        <dbReference type="Proteomes" id="UP001596160"/>
    </source>
</evidence>
<dbReference type="Pfam" id="PF05834">
    <property type="entry name" value="Lycopene_cycl"/>
    <property type="match status" value="1"/>
</dbReference>
<name>A0ABW0AUA0_9ACTN</name>
<protein>
    <submittedName>
        <fullName evidence="1">Lycopene cyclase family protein</fullName>
    </submittedName>
</protein>
<dbReference type="Proteomes" id="UP001596160">
    <property type="component" value="Unassembled WGS sequence"/>
</dbReference>
<organism evidence="1 2">
    <name type="scientific">Streptomyces amakusaensis</name>
    <dbReference type="NCBI Taxonomy" id="67271"/>
    <lineage>
        <taxon>Bacteria</taxon>
        <taxon>Bacillati</taxon>
        <taxon>Actinomycetota</taxon>
        <taxon>Actinomycetes</taxon>
        <taxon>Kitasatosporales</taxon>
        <taxon>Streptomycetaceae</taxon>
        <taxon>Streptomyces</taxon>
    </lineage>
</organism>
<keyword evidence="2" id="KW-1185">Reference proteome</keyword>
<dbReference type="InterPro" id="IPR036188">
    <property type="entry name" value="FAD/NAD-bd_sf"/>
</dbReference>
<dbReference type="EMBL" id="JBHSKP010000029">
    <property type="protein sequence ID" value="MFC5156054.1"/>
    <property type="molecule type" value="Genomic_DNA"/>
</dbReference>
<dbReference type="SUPFAM" id="SSF51905">
    <property type="entry name" value="FAD/NAD(P)-binding domain"/>
    <property type="match status" value="1"/>
</dbReference>
<comment type="caution">
    <text evidence="1">The sequence shown here is derived from an EMBL/GenBank/DDBJ whole genome shotgun (WGS) entry which is preliminary data.</text>
</comment>